<name>A0ACC2ZWH0_9EURO</name>
<protein>
    <submittedName>
        <fullName evidence="1">Uncharacterized protein</fullName>
    </submittedName>
</protein>
<keyword evidence="2" id="KW-1185">Reference proteome</keyword>
<accession>A0ACC2ZWH0</accession>
<reference evidence="1" key="1">
    <citation type="submission" date="2022-10" db="EMBL/GenBank/DDBJ databases">
        <title>Culturing micro-colonial fungi from biological soil crusts in the Mojave desert and describing Neophaeococcomyces mojavensis, and introducing the new genera and species Taxawa tesnikishii.</title>
        <authorList>
            <person name="Kurbessoian T."/>
            <person name="Stajich J.E."/>
        </authorList>
    </citation>
    <scope>NUCLEOTIDE SEQUENCE</scope>
    <source>
        <strain evidence="1">JES_112</strain>
    </source>
</reference>
<proteinExistence type="predicted"/>
<dbReference type="EMBL" id="JAPDRQ010000224">
    <property type="protein sequence ID" value="KAJ9651980.1"/>
    <property type="molecule type" value="Genomic_DNA"/>
</dbReference>
<organism evidence="1 2">
    <name type="scientific">Neophaeococcomyces mojaviensis</name>
    <dbReference type="NCBI Taxonomy" id="3383035"/>
    <lineage>
        <taxon>Eukaryota</taxon>
        <taxon>Fungi</taxon>
        <taxon>Dikarya</taxon>
        <taxon>Ascomycota</taxon>
        <taxon>Pezizomycotina</taxon>
        <taxon>Eurotiomycetes</taxon>
        <taxon>Chaetothyriomycetidae</taxon>
        <taxon>Chaetothyriales</taxon>
        <taxon>Chaetothyriales incertae sedis</taxon>
        <taxon>Neophaeococcomyces</taxon>
    </lineage>
</organism>
<evidence type="ECO:0000313" key="2">
    <source>
        <dbReference type="Proteomes" id="UP001172386"/>
    </source>
</evidence>
<sequence>MAATLSSSPFSSPPLTQKAHGDLEAQLDDQILTIRAEIAKLRAQKIRLSSALLGSSKIQKCVQARKLDSAKGAAQSTAGEAARSLHARLDRAVESQKYENDVKIHRLAYGVTAFPFTDPSPERAGESTLTGVRFDLSGWNSGGMKNESALDSYFVVFRRIRHQRSGNSAQEANTYLKVHHHTIPAHIDLESLFEKYLPLPQELQDDSAMDIDDTDGNGNGSRPQSESFNDDSGIDVTQDINFDGINGTSSADDNANIASNTTQMMTAKNGQNLHAFILALLDDLQSWHNRVRAIAYLRKSAGLPPLSSRVSTGNEQMSVTPDSNETFGPSTKYSISNVAQTTADAYQIRIVWKNDALGLLKLSYEGRVDRAVVYGVKKVMDSSRGAENTSKEGNAPGSQPTDHERLHDIERILTFAEPSQNTKVQGLLERLKYCEEVMCQNKI</sequence>
<evidence type="ECO:0000313" key="1">
    <source>
        <dbReference type="EMBL" id="KAJ9651980.1"/>
    </source>
</evidence>
<gene>
    <name evidence="1" type="ORF">H2198_008759</name>
</gene>
<comment type="caution">
    <text evidence="1">The sequence shown here is derived from an EMBL/GenBank/DDBJ whole genome shotgun (WGS) entry which is preliminary data.</text>
</comment>
<dbReference type="Proteomes" id="UP001172386">
    <property type="component" value="Unassembled WGS sequence"/>
</dbReference>